<keyword evidence="1" id="KW-1133">Transmembrane helix</keyword>
<evidence type="ECO:0000313" key="3">
    <source>
        <dbReference type="RefSeq" id="XP_046594018.1"/>
    </source>
</evidence>
<keyword evidence="1" id="KW-0812">Transmembrane</keyword>
<gene>
    <name evidence="3" type="primary">LOC124294122</name>
</gene>
<evidence type="ECO:0000256" key="1">
    <source>
        <dbReference type="SAM" id="Phobius"/>
    </source>
</evidence>
<protein>
    <submittedName>
        <fullName evidence="3">Uncharacterized protein LOC124294122 isoform X1</fullName>
    </submittedName>
</protein>
<keyword evidence="2" id="KW-1185">Reference proteome</keyword>
<name>A0ABM3G186_NEOLC</name>
<proteinExistence type="predicted"/>
<sequence length="101" mass="11514">MFRFDVWFAAILVLGGFEPLVGLRFARGRQGRWKKWSDVRISPRKNPSQLSKQRIVCASVGLGDPGLGTIFDSDEVSRSQHCEDKILIIKRHENILMQLSC</sequence>
<organism evidence="2 3">
    <name type="scientific">Neodiprion lecontei</name>
    <name type="common">Redheaded pine sawfly</name>
    <dbReference type="NCBI Taxonomy" id="441921"/>
    <lineage>
        <taxon>Eukaryota</taxon>
        <taxon>Metazoa</taxon>
        <taxon>Ecdysozoa</taxon>
        <taxon>Arthropoda</taxon>
        <taxon>Hexapoda</taxon>
        <taxon>Insecta</taxon>
        <taxon>Pterygota</taxon>
        <taxon>Neoptera</taxon>
        <taxon>Endopterygota</taxon>
        <taxon>Hymenoptera</taxon>
        <taxon>Tenthredinoidea</taxon>
        <taxon>Diprionidae</taxon>
        <taxon>Diprioninae</taxon>
        <taxon>Neodiprion</taxon>
    </lineage>
</organism>
<keyword evidence="1" id="KW-0472">Membrane</keyword>
<feature type="transmembrane region" description="Helical" evidence="1">
    <location>
        <begin position="6"/>
        <end position="26"/>
    </location>
</feature>
<reference evidence="3" key="1">
    <citation type="submission" date="2025-08" db="UniProtKB">
        <authorList>
            <consortium name="RefSeq"/>
        </authorList>
    </citation>
    <scope>IDENTIFICATION</scope>
    <source>
        <tissue evidence="3">Thorax and Abdomen</tissue>
    </source>
</reference>
<dbReference type="Proteomes" id="UP000829291">
    <property type="component" value="Chromosome 4"/>
</dbReference>
<dbReference type="GeneID" id="124294122"/>
<accession>A0ABM3G186</accession>
<dbReference type="RefSeq" id="XP_046594018.1">
    <property type="nucleotide sequence ID" value="XM_046738062.1"/>
</dbReference>
<evidence type="ECO:0000313" key="2">
    <source>
        <dbReference type="Proteomes" id="UP000829291"/>
    </source>
</evidence>